<sequence length="104" mass="11619">MPDPARLSHTAALILKALKEGLAYGFDIMEVTGLPSGTVYPALRRMEAMELIEGSWESEQKALREDRPARRYYKISRAGNQALAEAEKKYPLIAQFARPKVAKA</sequence>
<feature type="domain" description="Transcription regulator PadR N-terminal" evidence="1">
    <location>
        <begin position="14"/>
        <end position="85"/>
    </location>
</feature>
<evidence type="ECO:0000313" key="2">
    <source>
        <dbReference type="EMBL" id="SDF69962.1"/>
    </source>
</evidence>
<gene>
    <name evidence="2" type="ORF">SAMN05444167_3039</name>
</gene>
<name>A0A1G7N7N7_9BACT</name>
<proteinExistence type="predicted"/>
<organism evidence="2 3">
    <name type="scientific">Terriglobus roseus</name>
    <dbReference type="NCBI Taxonomy" id="392734"/>
    <lineage>
        <taxon>Bacteria</taxon>
        <taxon>Pseudomonadati</taxon>
        <taxon>Acidobacteriota</taxon>
        <taxon>Terriglobia</taxon>
        <taxon>Terriglobales</taxon>
        <taxon>Acidobacteriaceae</taxon>
        <taxon>Terriglobus</taxon>
    </lineage>
</organism>
<dbReference type="OrthoDB" id="122286at2"/>
<dbReference type="Proteomes" id="UP000182427">
    <property type="component" value="Chromosome I"/>
</dbReference>
<dbReference type="InterPro" id="IPR005149">
    <property type="entry name" value="Tscrpt_reg_PadR_N"/>
</dbReference>
<dbReference type="EMBL" id="LT629690">
    <property type="protein sequence ID" value="SDF69962.1"/>
    <property type="molecule type" value="Genomic_DNA"/>
</dbReference>
<dbReference type="RefSeq" id="WP_047490396.1">
    <property type="nucleotide sequence ID" value="NZ_LT629690.1"/>
</dbReference>
<dbReference type="Pfam" id="PF03551">
    <property type="entry name" value="PadR"/>
    <property type="match status" value="1"/>
</dbReference>
<dbReference type="SUPFAM" id="SSF46785">
    <property type="entry name" value="Winged helix' DNA-binding domain"/>
    <property type="match status" value="1"/>
</dbReference>
<dbReference type="AlphaFoldDB" id="A0A1G7N7N7"/>
<protein>
    <submittedName>
        <fullName evidence="2">Transcriptional regulator PadR-like family protein</fullName>
    </submittedName>
</protein>
<keyword evidence="3" id="KW-1185">Reference proteome</keyword>
<evidence type="ECO:0000313" key="3">
    <source>
        <dbReference type="Proteomes" id="UP000182427"/>
    </source>
</evidence>
<dbReference type="InterPro" id="IPR036390">
    <property type="entry name" value="WH_DNA-bd_sf"/>
</dbReference>
<evidence type="ECO:0000259" key="1">
    <source>
        <dbReference type="Pfam" id="PF03551"/>
    </source>
</evidence>
<dbReference type="Gene3D" id="1.10.10.10">
    <property type="entry name" value="Winged helix-like DNA-binding domain superfamily/Winged helix DNA-binding domain"/>
    <property type="match status" value="1"/>
</dbReference>
<reference evidence="3" key="1">
    <citation type="submission" date="2016-10" db="EMBL/GenBank/DDBJ databases">
        <authorList>
            <person name="Varghese N."/>
            <person name="Submissions S."/>
        </authorList>
    </citation>
    <scope>NUCLEOTIDE SEQUENCE [LARGE SCALE GENOMIC DNA]</scope>
    <source>
        <strain evidence="3">GAS232</strain>
    </source>
</reference>
<accession>A0A1G7N7N7</accession>
<dbReference type="InterPro" id="IPR036388">
    <property type="entry name" value="WH-like_DNA-bd_sf"/>
</dbReference>